<reference evidence="1 2" key="2">
    <citation type="submission" date="2007-04" db="EMBL/GenBank/DDBJ databases">
        <title>Draft genome sequence of Ruminococcus torques (ATCC 27756).</title>
        <authorList>
            <person name="Sudarsanam P."/>
            <person name="Ley R."/>
            <person name="Guruge J."/>
            <person name="Turnbaugh P.J."/>
            <person name="Mahowald M."/>
            <person name="Liep D."/>
            <person name="Gordon J."/>
        </authorList>
    </citation>
    <scope>NUCLEOTIDE SEQUENCE [LARGE SCALE GENOMIC DNA]</scope>
    <source>
        <strain evidence="1 2">ATCC 27756</strain>
    </source>
</reference>
<protein>
    <recommendedName>
        <fullName evidence="3">Respiratory-chain NADH dehydrogenase 24 Kd subunit</fullName>
    </recommendedName>
</protein>
<dbReference type="HOGENOM" id="CLU_054362_2_1_9"/>
<dbReference type="InterPro" id="IPR036249">
    <property type="entry name" value="Thioredoxin-like_sf"/>
</dbReference>
<dbReference type="GO" id="GO:0003954">
    <property type="term" value="F:NADH dehydrogenase activity"/>
    <property type="evidence" value="ECO:0007669"/>
    <property type="project" value="TreeGrafter"/>
</dbReference>
<reference evidence="1 2" key="1">
    <citation type="submission" date="2007-03" db="EMBL/GenBank/DDBJ databases">
        <authorList>
            <person name="Fulton L."/>
            <person name="Clifton S."/>
            <person name="Fulton B."/>
            <person name="Xu J."/>
            <person name="Minx P."/>
            <person name="Pepin K.H."/>
            <person name="Johnson M."/>
            <person name="Thiruvilangam P."/>
            <person name="Bhonagiri V."/>
            <person name="Nash W.E."/>
            <person name="Mardis E.R."/>
            <person name="Wilson R.K."/>
        </authorList>
    </citation>
    <scope>NUCLEOTIDE SEQUENCE [LARGE SCALE GENOMIC DNA]</scope>
    <source>
        <strain evidence="1 2">ATCC 27756</strain>
    </source>
</reference>
<sequence length="160" mass="18613">MRKKMSEQIEEIFAYYGKQRDKSSQEMVIALLRELQEAEGCITPELKVRVIETTEITDKFLNCLIKMYPSIKEAKQAHEIIACTGERCGKKDGMTILQNLRRELGIKKDGISSDGRFELRTRNCLKQCRTSPNMYIDRKLYSGEQLKDIKTLLNNICKER</sequence>
<evidence type="ECO:0000313" key="2">
    <source>
        <dbReference type="Proteomes" id="UP000003577"/>
    </source>
</evidence>
<evidence type="ECO:0008006" key="3">
    <source>
        <dbReference type="Google" id="ProtNLM"/>
    </source>
</evidence>
<organism evidence="1 2">
    <name type="scientific">[Ruminococcus] torques ATCC 27756</name>
    <dbReference type="NCBI Taxonomy" id="411460"/>
    <lineage>
        <taxon>Bacteria</taxon>
        <taxon>Bacillati</taxon>
        <taxon>Bacillota</taxon>
        <taxon>Clostridia</taxon>
        <taxon>Lachnospirales</taxon>
        <taxon>Lachnospiraceae</taxon>
        <taxon>Mediterraneibacter</taxon>
    </lineage>
</organism>
<name>A5KR35_9FIRM</name>
<dbReference type="Pfam" id="PF01257">
    <property type="entry name" value="2Fe-2S_thioredx"/>
    <property type="match status" value="1"/>
</dbReference>
<dbReference type="PANTHER" id="PTHR10371:SF3">
    <property type="entry name" value="NADH DEHYDROGENASE [UBIQUINONE] FLAVOPROTEIN 2, MITOCHONDRIAL"/>
    <property type="match status" value="1"/>
</dbReference>
<dbReference type="CDD" id="cd02980">
    <property type="entry name" value="TRX_Fd_family"/>
    <property type="match status" value="1"/>
</dbReference>
<evidence type="ECO:0000313" key="1">
    <source>
        <dbReference type="EMBL" id="EDK23134.1"/>
    </source>
</evidence>
<dbReference type="AlphaFoldDB" id="A5KR35"/>
<comment type="caution">
    <text evidence="1">The sequence shown here is derived from an EMBL/GenBank/DDBJ whole genome shotgun (WGS) entry which is preliminary data.</text>
</comment>
<dbReference type="EMBL" id="AAVP02000022">
    <property type="protein sequence ID" value="EDK23134.1"/>
    <property type="molecule type" value="Genomic_DNA"/>
</dbReference>
<accession>A5KR35</accession>
<dbReference type="Proteomes" id="UP000003577">
    <property type="component" value="Unassembled WGS sequence"/>
</dbReference>
<dbReference type="Gene3D" id="3.40.30.10">
    <property type="entry name" value="Glutaredoxin"/>
    <property type="match status" value="1"/>
</dbReference>
<dbReference type="SUPFAM" id="SSF52833">
    <property type="entry name" value="Thioredoxin-like"/>
    <property type="match status" value="1"/>
</dbReference>
<dbReference type="PaxDb" id="411460-RUMTOR_02727"/>
<gene>
    <name evidence="1" type="ORF">RUMTOR_02727</name>
</gene>
<proteinExistence type="predicted"/>
<dbReference type="PANTHER" id="PTHR10371">
    <property type="entry name" value="NADH DEHYDROGENASE UBIQUINONE FLAVOPROTEIN 2, MITOCHONDRIAL"/>
    <property type="match status" value="1"/>
</dbReference>